<dbReference type="RefSeq" id="WP_016494646.1">
    <property type="nucleotide sequence ID" value="NC_021499.1"/>
</dbReference>
<dbReference type="InterPro" id="IPR010752">
    <property type="entry name" value="DUF1329"/>
</dbReference>
<dbReference type="Gene3D" id="2.50.20.10">
    <property type="entry name" value="Lipoprotein localisation LolA/LolB/LppX"/>
    <property type="match status" value="1"/>
</dbReference>
<evidence type="ECO:0000313" key="2">
    <source>
        <dbReference type="EMBL" id="BAN50518.1"/>
    </source>
</evidence>
<dbReference type="OrthoDB" id="178023at2"/>
<dbReference type="PATRIC" id="fig|1245471.3.peg.4851"/>
<accession>S6AW63</accession>
<sequence length="455" mass="51207">MKITKSLLQTGVLALSLLATSVMAAVSAEEAAKLGTTLTPLGAEMAGNADGTIPAWTGGLPKNAGTVDARGFLSNPFANEKPLFTITAQNVDQYKDKLTPGQVAMFKRYPDSYKMPVYTTHRSATVPDKVIEATKFNATNTKLVEGGNGLENFRTANPFPIPKDGLEAIWNHITRYRGGSVRRLVTQATPQPNGSFSLVYFQDEFTFRDQLKGYDPSKESNVLFYFKQRVTAPSRLAGNVLLVHETLNQVKEPRLAWLYNAGQRRVRRAPQVSYDGPGTAADGLRTSDNFDMYNGAPDRYDWKLEGKKEIYIPYNSYALDDPSLKYKDIIKAGHINQDLTRYELHRVWHVVATLKPGERHIYAKRDFYIDEDTWQAAAIDHYDGRGTLWRVAEAHSQYYYNHQVPWYTLESLHDLLSGRYLALGMKNEEKQSYDFSFTASESDFTPAALRQAGVR</sequence>
<keyword evidence="3" id="KW-1185">Reference proteome</keyword>
<dbReference type="EMBL" id="AP013068">
    <property type="protein sequence ID" value="BAN50518.1"/>
    <property type="molecule type" value="Genomic_DNA"/>
</dbReference>
<dbReference type="AlphaFoldDB" id="S6AW63"/>
<feature type="signal peptide" evidence="1">
    <location>
        <begin position="1"/>
        <end position="24"/>
    </location>
</feature>
<dbReference type="HOGENOM" id="CLU_048734_0_0_6"/>
<dbReference type="Pfam" id="PF07044">
    <property type="entry name" value="DUF1329"/>
    <property type="match status" value="1"/>
</dbReference>
<dbReference type="eggNOG" id="ENOG502Z7HQ">
    <property type="taxonomic scope" value="Bacteria"/>
</dbReference>
<organism evidence="2 3">
    <name type="scientific">Metapseudomonas resinovorans NBRC 106553</name>
    <dbReference type="NCBI Taxonomy" id="1245471"/>
    <lineage>
        <taxon>Bacteria</taxon>
        <taxon>Pseudomonadati</taxon>
        <taxon>Pseudomonadota</taxon>
        <taxon>Gammaproteobacteria</taxon>
        <taxon>Pseudomonadales</taxon>
        <taxon>Pseudomonadaceae</taxon>
        <taxon>Metapseudomonas</taxon>
    </lineage>
</organism>
<evidence type="ECO:0000256" key="1">
    <source>
        <dbReference type="SAM" id="SignalP"/>
    </source>
</evidence>
<evidence type="ECO:0008006" key="4">
    <source>
        <dbReference type="Google" id="ProtNLM"/>
    </source>
</evidence>
<dbReference type="CDD" id="cd16329">
    <property type="entry name" value="LolA_like"/>
    <property type="match status" value="1"/>
</dbReference>
<evidence type="ECO:0000313" key="3">
    <source>
        <dbReference type="Proteomes" id="UP000015503"/>
    </source>
</evidence>
<dbReference type="KEGG" id="pre:PCA10_47860"/>
<proteinExistence type="predicted"/>
<feature type="chain" id="PRO_5004536209" description="DUF1329 domain-containing protein" evidence="1">
    <location>
        <begin position="25"/>
        <end position="455"/>
    </location>
</feature>
<keyword evidence="1" id="KW-0732">Signal</keyword>
<protein>
    <recommendedName>
        <fullName evidence="4">DUF1329 domain-containing protein</fullName>
    </recommendedName>
</protein>
<dbReference type="Proteomes" id="UP000015503">
    <property type="component" value="Chromosome"/>
</dbReference>
<reference evidence="2 3" key="1">
    <citation type="journal article" date="2013" name="Genome Announc.">
        <title>Complete Genome Sequence of the Carbazole Degrader Pseudomonas resinovorans Strain CA10 (NBRC 106553).</title>
        <authorList>
            <person name="Shintani M."/>
            <person name="Hosoyama A."/>
            <person name="Ohji S."/>
            <person name="Tsuchikane K."/>
            <person name="Takarada H."/>
            <person name="Yamazoe A."/>
            <person name="Fujita N."/>
            <person name="Nojiri H."/>
        </authorList>
    </citation>
    <scope>NUCLEOTIDE SEQUENCE [LARGE SCALE GENOMIC DNA]</scope>
    <source>
        <strain evidence="2 3">NBRC 106553</strain>
    </source>
</reference>
<name>S6AW63_METRE</name>
<gene>
    <name evidence="2" type="ORF">PCA10_47860</name>
</gene>
<dbReference type="STRING" id="1245471.PCA10_47860"/>